<dbReference type="InterPro" id="IPR050638">
    <property type="entry name" value="AA-Vitamin_Transporters"/>
</dbReference>
<keyword evidence="3 5" id="KW-1133">Transmembrane helix</keyword>
<keyword evidence="2 5" id="KW-0812">Transmembrane</keyword>
<feature type="transmembrane region" description="Helical" evidence="5">
    <location>
        <begin position="72"/>
        <end position="94"/>
    </location>
</feature>
<dbReference type="PANTHER" id="PTHR32322">
    <property type="entry name" value="INNER MEMBRANE TRANSPORTER"/>
    <property type="match status" value="1"/>
</dbReference>
<evidence type="ECO:0000256" key="3">
    <source>
        <dbReference type="ARBA" id="ARBA00022989"/>
    </source>
</evidence>
<feature type="transmembrane region" description="Helical" evidence="5">
    <location>
        <begin position="43"/>
        <end position="60"/>
    </location>
</feature>
<feature type="transmembrane region" description="Helical" evidence="5">
    <location>
        <begin position="210"/>
        <end position="231"/>
    </location>
</feature>
<dbReference type="SUPFAM" id="SSF103481">
    <property type="entry name" value="Multidrug resistance efflux transporter EmrE"/>
    <property type="match status" value="2"/>
</dbReference>
<name>A0A480AM22_9BURK</name>
<evidence type="ECO:0000313" key="8">
    <source>
        <dbReference type="Proteomes" id="UP000301751"/>
    </source>
</evidence>
<dbReference type="EMBL" id="BJCL01000002">
    <property type="protein sequence ID" value="GCL62056.1"/>
    <property type="molecule type" value="Genomic_DNA"/>
</dbReference>
<evidence type="ECO:0000256" key="2">
    <source>
        <dbReference type="ARBA" id="ARBA00022692"/>
    </source>
</evidence>
<feature type="transmembrane region" description="Helical" evidence="5">
    <location>
        <begin position="269"/>
        <end position="287"/>
    </location>
</feature>
<proteinExistence type="predicted"/>
<protein>
    <recommendedName>
        <fullName evidence="6">EamA domain-containing protein</fullName>
    </recommendedName>
</protein>
<dbReference type="InterPro" id="IPR000620">
    <property type="entry name" value="EamA_dom"/>
</dbReference>
<evidence type="ECO:0000313" key="7">
    <source>
        <dbReference type="EMBL" id="GCL62056.1"/>
    </source>
</evidence>
<dbReference type="PANTHER" id="PTHR32322:SF9">
    <property type="entry name" value="AMINO-ACID METABOLITE EFFLUX PUMP-RELATED"/>
    <property type="match status" value="1"/>
</dbReference>
<dbReference type="AlphaFoldDB" id="A0A480AM22"/>
<feature type="transmembrane region" description="Helical" evidence="5">
    <location>
        <begin position="100"/>
        <end position="119"/>
    </location>
</feature>
<evidence type="ECO:0000256" key="4">
    <source>
        <dbReference type="ARBA" id="ARBA00023136"/>
    </source>
</evidence>
<reference evidence="8" key="1">
    <citation type="submission" date="2019-03" db="EMBL/GenBank/DDBJ databases">
        <title>Aquabacterium pictum sp.nov., the first bacteriochlorophyll a-containing freshwater bacterium in the genus Aquabacterium of the class Betaproteobacteria.</title>
        <authorList>
            <person name="Hirose S."/>
            <person name="Tank M."/>
            <person name="Hara E."/>
            <person name="Tamaki H."/>
            <person name="Takaichi S."/>
            <person name="Haruta S."/>
            <person name="Hanada S."/>
        </authorList>
    </citation>
    <scope>NUCLEOTIDE SEQUENCE [LARGE SCALE GENOMIC DNA]</scope>
    <source>
        <strain evidence="8">W35</strain>
    </source>
</reference>
<keyword evidence="4 5" id="KW-0472">Membrane</keyword>
<accession>A0A480AM22</accession>
<dbReference type="InterPro" id="IPR037185">
    <property type="entry name" value="EmrE-like"/>
</dbReference>
<evidence type="ECO:0000256" key="5">
    <source>
        <dbReference type="SAM" id="Phobius"/>
    </source>
</evidence>
<evidence type="ECO:0000256" key="1">
    <source>
        <dbReference type="ARBA" id="ARBA00004141"/>
    </source>
</evidence>
<dbReference type="OrthoDB" id="321830at2"/>
<dbReference type="RefSeq" id="WP_137731803.1">
    <property type="nucleotide sequence ID" value="NZ_BJCL01000002.1"/>
</dbReference>
<gene>
    <name evidence="7" type="ORF">AQPW35_11370</name>
</gene>
<feature type="domain" description="EamA" evidence="6">
    <location>
        <begin position="157"/>
        <end position="285"/>
    </location>
</feature>
<dbReference type="GO" id="GO:0016020">
    <property type="term" value="C:membrane"/>
    <property type="evidence" value="ECO:0007669"/>
    <property type="project" value="UniProtKB-SubCell"/>
</dbReference>
<evidence type="ECO:0000259" key="6">
    <source>
        <dbReference type="Pfam" id="PF00892"/>
    </source>
</evidence>
<sequence>MVAAPHLLRTAALTCLALLAFAGNSLLCRLALKHTAIDPASFTSMRLASGALVLALLVAWRGRGRPGAGAPWAAGDWTAALALFVYAAGFSFAYVSLSAATGALLLFGVVQTTMIGWGLWRGERLRPLQWWGLAAASAGLVALLLPGLATPSLSAGLLMGSAGVAWAVYTLRGRTAGGDPTAVTAGNFIRATPMALVVSALLAGQARWDGAGLGLAIASGALASGAGYAVWYTALRGLTATRAAILQLAVPVLAAGGGVALLGEPLTPALLGASLAVLGGVLLVILARAPAR</sequence>
<comment type="subcellular location">
    <subcellularLocation>
        <location evidence="1">Membrane</location>
        <topology evidence="1">Multi-pass membrane protein</topology>
    </subcellularLocation>
</comment>
<keyword evidence="8" id="KW-1185">Reference proteome</keyword>
<organism evidence="7 8">
    <name type="scientific">Pseudaquabacterium pictum</name>
    <dbReference type="NCBI Taxonomy" id="2315236"/>
    <lineage>
        <taxon>Bacteria</taxon>
        <taxon>Pseudomonadati</taxon>
        <taxon>Pseudomonadota</taxon>
        <taxon>Betaproteobacteria</taxon>
        <taxon>Burkholderiales</taxon>
        <taxon>Sphaerotilaceae</taxon>
        <taxon>Pseudaquabacterium</taxon>
    </lineage>
</organism>
<comment type="caution">
    <text evidence="7">The sequence shown here is derived from an EMBL/GenBank/DDBJ whole genome shotgun (WGS) entry which is preliminary data.</text>
</comment>
<dbReference type="Pfam" id="PF00892">
    <property type="entry name" value="EamA"/>
    <property type="match status" value="1"/>
</dbReference>
<feature type="transmembrane region" description="Helical" evidence="5">
    <location>
        <begin position="131"/>
        <end position="149"/>
    </location>
</feature>
<feature type="transmembrane region" description="Helical" evidence="5">
    <location>
        <begin position="243"/>
        <end position="263"/>
    </location>
</feature>
<dbReference type="Proteomes" id="UP000301751">
    <property type="component" value="Unassembled WGS sequence"/>
</dbReference>